<sequence length="66" mass="7471">MKTTYYPQDDILEIRFSDKEIVSEVSQDWNVNVSYAEDGTIVELVVLDAVKTGFMPFHSGENRTAA</sequence>
<name>W0DF69_9GAMM</name>
<evidence type="ECO:0008006" key="3">
    <source>
        <dbReference type="Google" id="ProtNLM"/>
    </source>
</evidence>
<dbReference type="EMBL" id="CP007029">
    <property type="protein sequence ID" value="AHE97274.1"/>
    <property type="molecule type" value="Genomic_DNA"/>
</dbReference>
<reference evidence="1 2" key="1">
    <citation type="submission" date="2013-12" db="EMBL/GenBank/DDBJ databases">
        <authorList>
            <consortium name="DOE Joint Genome Institute"/>
            <person name="Muyzer G."/>
            <person name="Huntemann M."/>
            <person name="Han J."/>
            <person name="Chen A."/>
            <person name="Kyrpides N."/>
            <person name="Mavromatis K."/>
            <person name="Markowitz V."/>
            <person name="Palaniappan K."/>
            <person name="Ivanova N."/>
            <person name="Schaumberg A."/>
            <person name="Pati A."/>
            <person name="Liolios K."/>
            <person name="Nordberg H.P."/>
            <person name="Cantor M.N."/>
            <person name="Hua S.X."/>
            <person name="Woyke T."/>
        </authorList>
    </citation>
    <scope>NUCLEOTIDE SEQUENCE [LARGE SCALE GENOMIC DNA]</scope>
    <source>
        <strain evidence="1 2">ARh 1</strain>
    </source>
</reference>
<evidence type="ECO:0000313" key="2">
    <source>
        <dbReference type="Proteomes" id="UP000005289"/>
    </source>
</evidence>
<proteinExistence type="predicted"/>
<dbReference type="AlphaFoldDB" id="W0DF69"/>
<protein>
    <recommendedName>
        <fullName evidence="3">DUF2283 domain-containing protein</fullName>
    </recommendedName>
</protein>
<dbReference type="Proteomes" id="UP000005289">
    <property type="component" value="Chromosome"/>
</dbReference>
<dbReference type="HOGENOM" id="CLU_2879661_0_0_6"/>
<dbReference type="Pfam" id="PF10049">
    <property type="entry name" value="DUF2283"/>
    <property type="match status" value="1"/>
</dbReference>
<gene>
    <name evidence="1" type="ORF">THITH_02195</name>
</gene>
<dbReference type="RefSeq" id="WP_006746158.1">
    <property type="nucleotide sequence ID" value="NZ_CP007029.1"/>
</dbReference>
<keyword evidence="2" id="KW-1185">Reference proteome</keyword>
<dbReference type="InterPro" id="IPR019270">
    <property type="entry name" value="DUF2283"/>
</dbReference>
<organism evidence="1 2">
    <name type="scientific">Thioalkalivibrio paradoxus ARh 1</name>
    <dbReference type="NCBI Taxonomy" id="713585"/>
    <lineage>
        <taxon>Bacteria</taxon>
        <taxon>Pseudomonadati</taxon>
        <taxon>Pseudomonadota</taxon>
        <taxon>Gammaproteobacteria</taxon>
        <taxon>Chromatiales</taxon>
        <taxon>Ectothiorhodospiraceae</taxon>
        <taxon>Thioalkalivibrio</taxon>
    </lineage>
</organism>
<accession>W0DF69</accession>
<dbReference type="OrthoDB" id="8908516at2"/>
<dbReference type="STRING" id="713585.THITH_02195"/>
<evidence type="ECO:0000313" key="1">
    <source>
        <dbReference type="EMBL" id="AHE97274.1"/>
    </source>
</evidence>
<dbReference type="KEGG" id="tti:THITH_02195"/>